<name>A0A5A7V5P1_CUCMM</name>
<evidence type="ECO:0000256" key="1">
    <source>
        <dbReference type="SAM" id="MobiDB-lite"/>
    </source>
</evidence>
<evidence type="ECO:0000313" key="3">
    <source>
        <dbReference type="Proteomes" id="UP000321393"/>
    </source>
</evidence>
<dbReference type="AlphaFoldDB" id="A0A5A7V5P1"/>
<evidence type="ECO:0000313" key="2">
    <source>
        <dbReference type="EMBL" id="KAA0062540.1"/>
    </source>
</evidence>
<gene>
    <name evidence="2" type="ORF">E6C27_scaffold79G00130</name>
</gene>
<organism evidence="2 3">
    <name type="scientific">Cucumis melo var. makuwa</name>
    <name type="common">Oriental melon</name>
    <dbReference type="NCBI Taxonomy" id="1194695"/>
    <lineage>
        <taxon>Eukaryota</taxon>
        <taxon>Viridiplantae</taxon>
        <taxon>Streptophyta</taxon>
        <taxon>Embryophyta</taxon>
        <taxon>Tracheophyta</taxon>
        <taxon>Spermatophyta</taxon>
        <taxon>Magnoliopsida</taxon>
        <taxon>eudicotyledons</taxon>
        <taxon>Gunneridae</taxon>
        <taxon>Pentapetalae</taxon>
        <taxon>rosids</taxon>
        <taxon>fabids</taxon>
        <taxon>Cucurbitales</taxon>
        <taxon>Cucurbitaceae</taxon>
        <taxon>Benincaseae</taxon>
        <taxon>Cucumis</taxon>
    </lineage>
</organism>
<feature type="region of interest" description="Disordered" evidence="1">
    <location>
        <begin position="31"/>
        <end position="65"/>
    </location>
</feature>
<proteinExistence type="predicted"/>
<comment type="caution">
    <text evidence="2">The sequence shown here is derived from an EMBL/GenBank/DDBJ whole genome shotgun (WGS) entry which is preliminary data.</text>
</comment>
<sequence>MLELKSQPTPESSQPLSKDEICKTILGMRPDYSKGLGYGPKLKSRKTTASKRCTPESISDVGSKESTLDAKMAHWEYTTVDVQHPSIVTVSRIGHSLSCLRVRNDSPDSLLDEGLDVERGLPDVVG</sequence>
<protein>
    <submittedName>
        <fullName evidence="2">Uncharacterized protein</fullName>
    </submittedName>
</protein>
<dbReference type="Proteomes" id="UP000321393">
    <property type="component" value="Unassembled WGS sequence"/>
</dbReference>
<dbReference type="OrthoDB" id="1921870at2759"/>
<accession>A0A5A7V5P1</accession>
<dbReference type="EMBL" id="SSTE01004244">
    <property type="protein sequence ID" value="KAA0062540.1"/>
    <property type="molecule type" value="Genomic_DNA"/>
</dbReference>
<reference evidence="2 3" key="1">
    <citation type="submission" date="2019-08" db="EMBL/GenBank/DDBJ databases">
        <title>Draft genome sequences of two oriental melons (Cucumis melo L. var makuwa).</title>
        <authorList>
            <person name="Kwon S.-Y."/>
        </authorList>
    </citation>
    <scope>NUCLEOTIDE SEQUENCE [LARGE SCALE GENOMIC DNA]</scope>
    <source>
        <strain evidence="3">cv. SW 3</strain>
        <tissue evidence="2">Leaf</tissue>
    </source>
</reference>